<reference evidence="1 2" key="1">
    <citation type="journal article" date="2015" name="Genome Announc.">
        <title>Expanding the biotechnology potential of lactobacilli through comparative genomics of 213 strains and associated genera.</title>
        <authorList>
            <person name="Sun Z."/>
            <person name="Harris H.M."/>
            <person name="McCann A."/>
            <person name="Guo C."/>
            <person name="Argimon S."/>
            <person name="Zhang W."/>
            <person name="Yang X."/>
            <person name="Jeffery I.B."/>
            <person name="Cooney J.C."/>
            <person name="Kagawa T.F."/>
            <person name="Liu W."/>
            <person name="Song Y."/>
            <person name="Salvetti E."/>
            <person name="Wrobel A."/>
            <person name="Rasinkangas P."/>
            <person name="Parkhill J."/>
            <person name="Rea M.C."/>
            <person name="O'Sullivan O."/>
            <person name="Ritari J."/>
            <person name="Douillard F.P."/>
            <person name="Paul Ross R."/>
            <person name="Yang R."/>
            <person name="Briner A.E."/>
            <person name="Felis G.E."/>
            <person name="de Vos W.M."/>
            <person name="Barrangou R."/>
            <person name="Klaenhammer T.R."/>
            <person name="Caufield P.W."/>
            <person name="Cui Y."/>
            <person name="Zhang H."/>
            <person name="O'Toole P.W."/>
        </authorList>
    </citation>
    <scope>NUCLEOTIDE SEQUENCE [LARGE SCALE GENOMIC DNA]</scope>
    <source>
        <strain evidence="1 2">DSM 20623</strain>
    </source>
</reference>
<comment type="caution">
    <text evidence="1">The sequence shown here is derived from an EMBL/GenBank/DDBJ whole genome shotgun (WGS) entry which is preliminary data.</text>
</comment>
<evidence type="ECO:0000313" key="1">
    <source>
        <dbReference type="EMBL" id="KRN56271.1"/>
    </source>
</evidence>
<keyword evidence="2" id="KW-1185">Reference proteome</keyword>
<dbReference type="Proteomes" id="UP000051658">
    <property type="component" value="Unassembled WGS sequence"/>
</dbReference>
<dbReference type="RefSeq" id="WP_034570205.1">
    <property type="nucleotide sequence ID" value="NZ_JQBS01000032.1"/>
</dbReference>
<accession>A0A0R2HU94</accession>
<gene>
    <name evidence="1" type="ORF">IV74_GL001384</name>
</gene>
<evidence type="ECO:0000313" key="2">
    <source>
        <dbReference type="Proteomes" id="UP000051658"/>
    </source>
</evidence>
<dbReference type="EMBL" id="JQBS01000032">
    <property type="protein sequence ID" value="KRN56271.1"/>
    <property type="molecule type" value="Genomic_DNA"/>
</dbReference>
<organism evidence="1 2">
    <name type="scientific">Carnobacterium divergens DSM 20623</name>
    <dbReference type="NCBI Taxonomy" id="1449336"/>
    <lineage>
        <taxon>Bacteria</taxon>
        <taxon>Bacillati</taxon>
        <taxon>Bacillota</taxon>
        <taxon>Bacilli</taxon>
        <taxon>Lactobacillales</taxon>
        <taxon>Carnobacteriaceae</taxon>
        <taxon>Carnobacterium</taxon>
    </lineage>
</organism>
<proteinExistence type="predicted"/>
<name>A0A0R2HU94_CARDV</name>
<sequence>MNQGNVNELTEAEEKELQSISNLIFVETIACGFYELKKIEITLPHDIPRGRIYTREKIGELLLSKNRFSILIETNDGKYLYQSSTVVIPEVTPHH</sequence>
<protein>
    <submittedName>
        <fullName evidence="1">Uncharacterized protein</fullName>
    </submittedName>
</protein>
<dbReference type="PATRIC" id="fig|1449336.4.peg.1414"/>
<dbReference type="GeneID" id="89588666"/>
<dbReference type="AlphaFoldDB" id="A0A0R2HU94"/>